<reference evidence="14 15" key="1">
    <citation type="submission" date="2014-09" db="EMBL/GenBank/DDBJ databases">
        <title>Draft Genome Sequence of Draconibacterium sp. JN14CK-3.</title>
        <authorList>
            <person name="Dong C."/>
            <person name="Lai Q."/>
            <person name="Shao Z."/>
        </authorList>
    </citation>
    <scope>NUCLEOTIDE SEQUENCE [LARGE SCALE GENOMIC DNA]</scope>
    <source>
        <strain evidence="14 15">JN14CK-3</strain>
    </source>
</reference>
<keyword evidence="5" id="KW-0560">Oxidoreductase</keyword>
<dbReference type="PANTHER" id="PTHR42801:SF4">
    <property type="entry name" value="AHPC_TSA FAMILY PROTEIN"/>
    <property type="match status" value="1"/>
</dbReference>
<keyword evidence="3" id="KW-0575">Peroxidase</keyword>
<accession>A0A0D8J813</accession>
<feature type="signal peptide" evidence="12">
    <location>
        <begin position="1"/>
        <end position="18"/>
    </location>
</feature>
<keyword evidence="15" id="KW-1185">Reference proteome</keyword>
<dbReference type="Gene3D" id="3.40.30.10">
    <property type="entry name" value="Glutaredoxin"/>
    <property type="match status" value="1"/>
</dbReference>
<evidence type="ECO:0000313" key="15">
    <source>
        <dbReference type="Proteomes" id="UP000032544"/>
    </source>
</evidence>
<dbReference type="InterPro" id="IPR013766">
    <property type="entry name" value="Thioredoxin_domain"/>
</dbReference>
<evidence type="ECO:0000313" key="14">
    <source>
        <dbReference type="EMBL" id="KJF43017.1"/>
    </source>
</evidence>
<keyword evidence="6" id="KW-1015">Disulfide bond</keyword>
<dbReference type="GO" id="GO:0045454">
    <property type="term" value="P:cell redox homeostasis"/>
    <property type="evidence" value="ECO:0007669"/>
    <property type="project" value="TreeGrafter"/>
</dbReference>
<comment type="catalytic activity">
    <reaction evidence="11">
        <text>a hydroperoxide + [thioredoxin]-dithiol = an alcohol + [thioredoxin]-disulfide + H2O</text>
        <dbReference type="Rhea" id="RHEA:62620"/>
        <dbReference type="Rhea" id="RHEA-COMP:10698"/>
        <dbReference type="Rhea" id="RHEA-COMP:10700"/>
        <dbReference type="ChEBI" id="CHEBI:15377"/>
        <dbReference type="ChEBI" id="CHEBI:29950"/>
        <dbReference type="ChEBI" id="CHEBI:30879"/>
        <dbReference type="ChEBI" id="CHEBI:35924"/>
        <dbReference type="ChEBI" id="CHEBI:50058"/>
        <dbReference type="EC" id="1.11.1.24"/>
    </reaction>
</comment>
<keyword evidence="7" id="KW-0676">Redox-active center</keyword>
<comment type="function">
    <text evidence="1">Thiol-specific peroxidase that catalyzes the reduction of hydrogen peroxide and organic hydroperoxides to water and alcohols, respectively. Plays a role in cell protection against oxidative stress by detoxifying peroxides and as sensor of hydrogen peroxide-mediated signaling events.</text>
</comment>
<sequence length="182" mass="20410">MKTIITILLAIIFVPAFSQPHANVKTGDKIIDFTAQLIDGSEVPMNKLYNESPLVLIVLRGWPEYQCPVCTRQVGEFVSEADQFKKYGAKILMIYPGPSEVLQEKAEEFAEDFTFPEGFYFALDQNYSMINKYGLRWDAPKETAYPSTFVVDKAGKVRFAKVSSSHGGRADVEEVVAALKEL</sequence>
<evidence type="ECO:0000256" key="4">
    <source>
        <dbReference type="ARBA" id="ARBA00022862"/>
    </source>
</evidence>
<dbReference type="STRING" id="1544798.LH29_16645"/>
<feature type="chain" id="PRO_5002330674" description="thioredoxin-dependent peroxiredoxin" evidence="12">
    <location>
        <begin position="19"/>
        <end position="182"/>
    </location>
</feature>
<evidence type="ECO:0000256" key="1">
    <source>
        <dbReference type="ARBA" id="ARBA00003330"/>
    </source>
</evidence>
<comment type="similarity">
    <text evidence="9">Belongs to the peroxiredoxin family. BCP/PrxQ subfamily.</text>
</comment>
<name>A0A0D8J813_9BACT</name>
<dbReference type="InterPro" id="IPR036249">
    <property type="entry name" value="Thioredoxin-like_sf"/>
</dbReference>
<gene>
    <name evidence="14" type="ORF">LH29_16645</name>
</gene>
<dbReference type="EC" id="1.11.1.24" evidence="2"/>
<evidence type="ECO:0000256" key="11">
    <source>
        <dbReference type="ARBA" id="ARBA00049091"/>
    </source>
</evidence>
<dbReference type="Pfam" id="PF00578">
    <property type="entry name" value="AhpC-TSA"/>
    <property type="match status" value="1"/>
</dbReference>
<evidence type="ECO:0000256" key="6">
    <source>
        <dbReference type="ARBA" id="ARBA00023157"/>
    </source>
</evidence>
<evidence type="ECO:0000256" key="8">
    <source>
        <dbReference type="ARBA" id="ARBA00032824"/>
    </source>
</evidence>
<evidence type="ECO:0000259" key="13">
    <source>
        <dbReference type="PROSITE" id="PS51352"/>
    </source>
</evidence>
<keyword evidence="12" id="KW-0732">Signal</keyword>
<dbReference type="SUPFAM" id="SSF52833">
    <property type="entry name" value="Thioredoxin-like"/>
    <property type="match status" value="1"/>
</dbReference>
<organism evidence="14 15">
    <name type="scientific">Draconibacterium sediminis</name>
    <dbReference type="NCBI Taxonomy" id="1544798"/>
    <lineage>
        <taxon>Bacteria</taxon>
        <taxon>Pseudomonadati</taxon>
        <taxon>Bacteroidota</taxon>
        <taxon>Bacteroidia</taxon>
        <taxon>Marinilabiliales</taxon>
        <taxon>Prolixibacteraceae</taxon>
        <taxon>Draconibacterium</taxon>
    </lineage>
</organism>
<proteinExistence type="inferred from homology"/>
<keyword evidence="4" id="KW-0049">Antioxidant</keyword>
<dbReference type="AlphaFoldDB" id="A0A0D8J813"/>
<dbReference type="GO" id="GO:0008379">
    <property type="term" value="F:thioredoxin peroxidase activity"/>
    <property type="evidence" value="ECO:0007669"/>
    <property type="project" value="TreeGrafter"/>
</dbReference>
<dbReference type="PANTHER" id="PTHR42801">
    <property type="entry name" value="THIOREDOXIN-DEPENDENT PEROXIDE REDUCTASE"/>
    <property type="match status" value="1"/>
</dbReference>
<dbReference type="RefSeq" id="WP_045031559.1">
    <property type="nucleotide sequence ID" value="NZ_JRHC01000004.1"/>
</dbReference>
<evidence type="ECO:0000256" key="10">
    <source>
        <dbReference type="ARBA" id="ARBA00042639"/>
    </source>
</evidence>
<dbReference type="OrthoDB" id="9809746at2"/>
<evidence type="ECO:0000256" key="7">
    <source>
        <dbReference type="ARBA" id="ARBA00023284"/>
    </source>
</evidence>
<protein>
    <recommendedName>
        <fullName evidence="2">thioredoxin-dependent peroxiredoxin</fullName>
        <ecNumber evidence="2">1.11.1.24</ecNumber>
    </recommendedName>
    <alternativeName>
        <fullName evidence="8">Thioredoxin peroxidase</fullName>
    </alternativeName>
    <alternativeName>
        <fullName evidence="10">Thioredoxin-dependent peroxiredoxin Bcp</fullName>
    </alternativeName>
</protein>
<evidence type="ECO:0000256" key="3">
    <source>
        <dbReference type="ARBA" id="ARBA00022559"/>
    </source>
</evidence>
<comment type="caution">
    <text evidence="14">The sequence shown here is derived from an EMBL/GenBank/DDBJ whole genome shotgun (WGS) entry which is preliminary data.</text>
</comment>
<dbReference type="EMBL" id="JRHC01000004">
    <property type="protein sequence ID" value="KJF43017.1"/>
    <property type="molecule type" value="Genomic_DNA"/>
</dbReference>
<evidence type="ECO:0000256" key="12">
    <source>
        <dbReference type="SAM" id="SignalP"/>
    </source>
</evidence>
<evidence type="ECO:0000256" key="2">
    <source>
        <dbReference type="ARBA" id="ARBA00013017"/>
    </source>
</evidence>
<feature type="domain" description="Thioredoxin" evidence="13">
    <location>
        <begin position="24"/>
        <end position="182"/>
    </location>
</feature>
<dbReference type="GO" id="GO:0005737">
    <property type="term" value="C:cytoplasm"/>
    <property type="evidence" value="ECO:0007669"/>
    <property type="project" value="TreeGrafter"/>
</dbReference>
<evidence type="ECO:0000256" key="5">
    <source>
        <dbReference type="ARBA" id="ARBA00023002"/>
    </source>
</evidence>
<dbReference type="Proteomes" id="UP000032544">
    <property type="component" value="Unassembled WGS sequence"/>
</dbReference>
<evidence type="ECO:0000256" key="9">
    <source>
        <dbReference type="ARBA" id="ARBA00038489"/>
    </source>
</evidence>
<dbReference type="InterPro" id="IPR050924">
    <property type="entry name" value="Peroxiredoxin_BCP/PrxQ"/>
</dbReference>
<dbReference type="GO" id="GO:0034599">
    <property type="term" value="P:cellular response to oxidative stress"/>
    <property type="evidence" value="ECO:0007669"/>
    <property type="project" value="TreeGrafter"/>
</dbReference>
<dbReference type="PROSITE" id="PS51352">
    <property type="entry name" value="THIOREDOXIN_2"/>
    <property type="match status" value="1"/>
</dbReference>
<dbReference type="InterPro" id="IPR000866">
    <property type="entry name" value="AhpC/TSA"/>
</dbReference>